<protein>
    <submittedName>
        <fullName evidence="1">Uncharacterized protein</fullName>
    </submittedName>
</protein>
<reference evidence="1 2" key="1">
    <citation type="journal article" date="2022" name="IScience">
        <title>An ultrasensitive nanofiber-based assay for enzymatic hydrolysis and deep-sea microbial degradation of cellulose.</title>
        <authorList>
            <person name="Tsudome M."/>
            <person name="Tachioka M."/>
            <person name="Miyazaki M."/>
            <person name="Uchimura K."/>
            <person name="Tsuda M."/>
            <person name="Takaki Y."/>
            <person name="Deguchi S."/>
        </authorList>
    </citation>
    <scope>NUCLEOTIDE SEQUENCE [LARGE SCALE GENOMIC DNA]</scope>
    <source>
        <strain evidence="1 2">GE09</strain>
    </source>
</reference>
<accession>A0AAN2BKQ5</accession>
<dbReference type="RefSeq" id="WP_236982403.1">
    <property type="nucleotide sequence ID" value="NZ_AP023086.1"/>
</dbReference>
<dbReference type="EMBL" id="AP023086">
    <property type="protein sequence ID" value="BCD98205.1"/>
    <property type="molecule type" value="Genomic_DNA"/>
</dbReference>
<dbReference type="KEGG" id="marq:MARGE09_P2406"/>
<evidence type="ECO:0000313" key="1">
    <source>
        <dbReference type="EMBL" id="BCD98205.1"/>
    </source>
</evidence>
<dbReference type="Proteomes" id="UP001320119">
    <property type="component" value="Chromosome"/>
</dbReference>
<evidence type="ECO:0000313" key="2">
    <source>
        <dbReference type="Proteomes" id="UP001320119"/>
    </source>
</evidence>
<keyword evidence="2" id="KW-1185">Reference proteome</keyword>
<name>A0AAN2BKQ5_9GAMM</name>
<proteinExistence type="predicted"/>
<gene>
    <name evidence="1" type="ORF">MARGE09_P2406</name>
</gene>
<dbReference type="AlphaFoldDB" id="A0AAN2BKQ5"/>
<sequence>MNIKHTGSTVNFNNHSKKYGNLLNQIFTAVLCTTVLAACGSGGGSGGENNNAENTAATYSSISSSSDVNSSSSSSAASSSSTATISTTTTDALVAAPDFDFASQSTVQLNVHFENHGGNRYQLSLYGNYQESNTGYLPHYNSQITSGALTDGVYTSQLQIPSTQTRVLAELWSYDGSAPIQAVLSVQDGILNWAI</sequence>
<organism evidence="1 2">
    <name type="scientific">Marinagarivorans cellulosilyticus</name>
    <dbReference type="NCBI Taxonomy" id="2721545"/>
    <lineage>
        <taxon>Bacteria</taxon>
        <taxon>Pseudomonadati</taxon>
        <taxon>Pseudomonadota</taxon>
        <taxon>Gammaproteobacteria</taxon>
        <taxon>Cellvibrionales</taxon>
        <taxon>Cellvibrionaceae</taxon>
        <taxon>Marinagarivorans</taxon>
    </lineage>
</organism>